<comment type="caution">
    <text evidence="1">The sequence shown here is derived from an EMBL/GenBank/DDBJ whole genome shotgun (WGS) entry which is preliminary data.</text>
</comment>
<reference evidence="1 2" key="2">
    <citation type="journal article" date="2022" name="Mol. Ecol. Resour.">
        <title>The genomes of chicory, endive, great burdock and yacon provide insights into Asteraceae paleo-polyploidization history and plant inulin production.</title>
        <authorList>
            <person name="Fan W."/>
            <person name="Wang S."/>
            <person name="Wang H."/>
            <person name="Wang A."/>
            <person name="Jiang F."/>
            <person name="Liu H."/>
            <person name="Zhao H."/>
            <person name="Xu D."/>
            <person name="Zhang Y."/>
        </authorList>
    </citation>
    <scope>NUCLEOTIDE SEQUENCE [LARGE SCALE GENOMIC DNA]</scope>
    <source>
        <strain evidence="2">cv. Punajuju</strain>
        <tissue evidence="1">Leaves</tissue>
    </source>
</reference>
<dbReference type="EMBL" id="CM042017">
    <property type="protein sequence ID" value="KAI3689277.1"/>
    <property type="molecule type" value="Genomic_DNA"/>
</dbReference>
<evidence type="ECO:0000313" key="2">
    <source>
        <dbReference type="Proteomes" id="UP001055811"/>
    </source>
</evidence>
<evidence type="ECO:0000313" key="1">
    <source>
        <dbReference type="EMBL" id="KAI3689277.1"/>
    </source>
</evidence>
<protein>
    <submittedName>
        <fullName evidence="1">Uncharacterized protein</fullName>
    </submittedName>
</protein>
<accession>A0ACB8YVH3</accession>
<proteinExistence type="predicted"/>
<gene>
    <name evidence="1" type="ORF">L2E82_47230</name>
</gene>
<dbReference type="Proteomes" id="UP001055811">
    <property type="component" value="Linkage Group LG09"/>
</dbReference>
<organism evidence="1 2">
    <name type="scientific">Cichorium intybus</name>
    <name type="common">Chicory</name>
    <dbReference type="NCBI Taxonomy" id="13427"/>
    <lineage>
        <taxon>Eukaryota</taxon>
        <taxon>Viridiplantae</taxon>
        <taxon>Streptophyta</taxon>
        <taxon>Embryophyta</taxon>
        <taxon>Tracheophyta</taxon>
        <taxon>Spermatophyta</taxon>
        <taxon>Magnoliopsida</taxon>
        <taxon>eudicotyledons</taxon>
        <taxon>Gunneridae</taxon>
        <taxon>Pentapetalae</taxon>
        <taxon>asterids</taxon>
        <taxon>campanulids</taxon>
        <taxon>Asterales</taxon>
        <taxon>Asteraceae</taxon>
        <taxon>Cichorioideae</taxon>
        <taxon>Cichorieae</taxon>
        <taxon>Cichoriinae</taxon>
        <taxon>Cichorium</taxon>
    </lineage>
</organism>
<keyword evidence="2" id="KW-1185">Reference proteome</keyword>
<reference evidence="2" key="1">
    <citation type="journal article" date="2022" name="Mol. Ecol. Resour.">
        <title>The genomes of chicory, endive, great burdock and yacon provide insights into Asteraceae palaeo-polyploidization history and plant inulin production.</title>
        <authorList>
            <person name="Fan W."/>
            <person name="Wang S."/>
            <person name="Wang H."/>
            <person name="Wang A."/>
            <person name="Jiang F."/>
            <person name="Liu H."/>
            <person name="Zhao H."/>
            <person name="Xu D."/>
            <person name="Zhang Y."/>
        </authorList>
    </citation>
    <scope>NUCLEOTIDE SEQUENCE [LARGE SCALE GENOMIC DNA]</scope>
    <source>
        <strain evidence="2">cv. Punajuju</strain>
    </source>
</reference>
<sequence length="191" mass="20632">MQLPDFSSTADTFNSSNNSTQQVVIGDGLVVVWKVISVEAEGTDPNFGGKVDDGKGVEYGLAIAVDNGKGVEYRSAIAGAEMGVREERDDRFRTLLSLQGSVPSQPDPDSSATFLHSLTSSICPPPPLELGFSLELTSVLLAKDKLNAAGLMEPFSKEREERSVRAYDIYPVAIMDDDVLNVDDTIDEEED</sequence>
<name>A0ACB8YVH3_CICIN</name>